<dbReference type="InterPro" id="IPR007627">
    <property type="entry name" value="RNA_pol_sigma70_r2"/>
</dbReference>
<feature type="domain" description="RNA polymerase sigma-70 region 2" evidence="7">
    <location>
        <begin position="25"/>
        <end position="91"/>
    </location>
</feature>
<protein>
    <submittedName>
        <fullName evidence="9">RNA polymerase sigma24 factor</fullName>
    </submittedName>
</protein>
<dbReference type="InterPro" id="IPR052704">
    <property type="entry name" value="ECF_Sigma-70_Domain"/>
</dbReference>
<dbReference type="NCBIfam" id="TIGR02937">
    <property type="entry name" value="sigma70-ECF"/>
    <property type="match status" value="1"/>
</dbReference>
<organism evidence="9 10">
    <name type="scientific">Nakamurella endophytica</name>
    <dbReference type="NCBI Taxonomy" id="1748367"/>
    <lineage>
        <taxon>Bacteria</taxon>
        <taxon>Bacillati</taxon>
        <taxon>Actinomycetota</taxon>
        <taxon>Actinomycetes</taxon>
        <taxon>Nakamurellales</taxon>
        <taxon>Nakamurellaceae</taxon>
        <taxon>Nakamurella</taxon>
    </lineage>
</organism>
<evidence type="ECO:0000256" key="5">
    <source>
        <dbReference type="ARBA" id="ARBA00023163"/>
    </source>
</evidence>
<dbReference type="AlphaFoldDB" id="A0A917WJU3"/>
<dbReference type="Gene3D" id="1.10.10.10">
    <property type="entry name" value="Winged helix-like DNA-binding domain superfamily/Winged helix DNA-binding domain"/>
    <property type="match status" value="1"/>
</dbReference>
<evidence type="ECO:0000256" key="6">
    <source>
        <dbReference type="SAM" id="MobiDB-lite"/>
    </source>
</evidence>
<dbReference type="SUPFAM" id="SSF88946">
    <property type="entry name" value="Sigma2 domain of RNA polymerase sigma factors"/>
    <property type="match status" value="1"/>
</dbReference>
<reference evidence="9" key="1">
    <citation type="journal article" date="2014" name="Int. J. Syst. Evol. Microbiol.">
        <title>Complete genome sequence of Corynebacterium casei LMG S-19264T (=DSM 44701T), isolated from a smear-ripened cheese.</title>
        <authorList>
            <consortium name="US DOE Joint Genome Institute (JGI-PGF)"/>
            <person name="Walter F."/>
            <person name="Albersmeier A."/>
            <person name="Kalinowski J."/>
            <person name="Ruckert C."/>
        </authorList>
    </citation>
    <scope>NUCLEOTIDE SEQUENCE</scope>
    <source>
        <strain evidence="9">CGMCC 4.7308</strain>
    </source>
</reference>
<dbReference type="Proteomes" id="UP000655208">
    <property type="component" value="Unassembled WGS sequence"/>
</dbReference>
<dbReference type="InterPro" id="IPR032710">
    <property type="entry name" value="NTF2-like_dom_sf"/>
</dbReference>
<dbReference type="SUPFAM" id="SSF88659">
    <property type="entry name" value="Sigma3 and sigma4 domains of RNA polymerase sigma factors"/>
    <property type="match status" value="1"/>
</dbReference>
<dbReference type="GO" id="GO:0003677">
    <property type="term" value="F:DNA binding"/>
    <property type="evidence" value="ECO:0007669"/>
    <property type="project" value="InterPro"/>
</dbReference>
<sequence>MTVDPPAPVRSAADRGGAPDPGAALWAEHRSLLFTIAYEITGSAADAEDVVSDCYLRWRSVDPATVDAPRPYLARIATRQALNLVRTRQRRREDYVGPWLPEPLLTVPDVADDAVLAESVSIAMLLVLQTLSPDERAVFLLREVFAFPHAEIAGAMGRSEAAVRQLAHRARSAVQSRRPRFDTDARANAAVLERFWTAAVSGDVQGLMDVLAPDVVLLADGGGRVSAARRPVSGRDDVARFLLGLAGKGVAASWTFVPATVNASAGLLAYLGEVLDSASAVDVEDGRIVRIFYVRNPDKLAGLSGPATLAR</sequence>
<keyword evidence="5" id="KW-0804">Transcription</keyword>
<accession>A0A917WJU3</accession>
<dbReference type="SUPFAM" id="SSF54427">
    <property type="entry name" value="NTF2-like"/>
    <property type="match status" value="1"/>
</dbReference>
<dbReference type="GO" id="GO:0016987">
    <property type="term" value="F:sigma factor activity"/>
    <property type="evidence" value="ECO:0007669"/>
    <property type="project" value="UniProtKB-KW"/>
</dbReference>
<feature type="domain" description="RNA polymerase sigma factor 70 region 4 type 2" evidence="8">
    <location>
        <begin position="124"/>
        <end position="173"/>
    </location>
</feature>
<feature type="region of interest" description="Disordered" evidence="6">
    <location>
        <begin position="1"/>
        <end position="20"/>
    </location>
</feature>
<gene>
    <name evidence="9" type="ORF">GCM10011594_33960</name>
</gene>
<keyword evidence="3" id="KW-0805">Transcription regulation</keyword>
<dbReference type="Gene3D" id="1.10.1740.10">
    <property type="match status" value="1"/>
</dbReference>
<evidence type="ECO:0000256" key="4">
    <source>
        <dbReference type="ARBA" id="ARBA00023082"/>
    </source>
</evidence>
<dbReference type="InterPro" id="IPR014303">
    <property type="entry name" value="RNA_pol_sigma-70_ECF"/>
</dbReference>
<dbReference type="Gene3D" id="3.10.450.50">
    <property type="match status" value="1"/>
</dbReference>
<dbReference type="RefSeq" id="WP_229674532.1">
    <property type="nucleotide sequence ID" value="NZ_BMNA01000008.1"/>
</dbReference>
<dbReference type="PANTHER" id="PTHR30173">
    <property type="entry name" value="SIGMA 19 FACTOR"/>
    <property type="match status" value="1"/>
</dbReference>
<dbReference type="Pfam" id="PF08281">
    <property type="entry name" value="Sigma70_r4_2"/>
    <property type="match status" value="1"/>
</dbReference>
<name>A0A917WJU3_9ACTN</name>
<evidence type="ECO:0000313" key="10">
    <source>
        <dbReference type="Proteomes" id="UP000655208"/>
    </source>
</evidence>
<reference evidence="9" key="2">
    <citation type="submission" date="2020-09" db="EMBL/GenBank/DDBJ databases">
        <authorList>
            <person name="Sun Q."/>
            <person name="Zhou Y."/>
        </authorList>
    </citation>
    <scope>NUCLEOTIDE SEQUENCE</scope>
    <source>
        <strain evidence="9">CGMCC 4.7308</strain>
    </source>
</reference>
<evidence type="ECO:0000259" key="7">
    <source>
        <dbReference type="Pfam" id="PF04542"/>
    </source>
</evidence>
<evidence type="ECO:0000259" key="8">
    <source>
        <dbReference type="Pfam" id="PF08281"/>
    </source>
</evidence>
<keyword evidence="10" id="KW-1185">Reference proteome</keyword>
<dbReference type="NCBIfam" id="TIGR02957">
    <property type="entry name" value="SigX4"/>
    <property type="match status" value="1"/>
</dbReference>
<proteinExistence type="inferred from homology"/>
<dbReference type="InterPro" id="IPR013325">
    <property type="entry name" value="RNA_pol_sigma_r2"/>
</dbReference>
<dbReference type="InterPro" id="IPR036388">
    <property type="entry name" value="WH-like_DNA-bd_sf"/>
</dbReference>
<dbReference type="CDD" id="cd06171">
    <property type="entry name" value="Sigma70_r4"/>
    <property type="match status" value="1"/>
</dbReference>
<keyword evidence="4" id="KW-0731">Sigma factor</keyword>
<dbReference type="InterPro" id="IPR013324">
    <property type="entry name" value="RNA_pol_sigma_r3/r4-like"/>
</dbReference>
<dbReference type="NCBIfam" id="NF007214">
    <property type="entry name" value="PRK09636.1"/>
    <property type="match status" value="1"/>
</dbReference>
<evidence type="ECO:0000256" key="1">
    <source>
        <dbReference type="ARBA" id="ARBA00010641"/>
    </source>
</evidence>
<evidence type="ECO:0000313" key="9">
    <source>
        <dbReference type="EMBL" id="GGM11194.1"/>
    </source>
</evidence>
<dbReference type="PANTHER" id="PTHR30173:SF36">
    <property type="entry name" value="ECF RNA POLYMERASE SIGMA FACTOR SIGJ"/>
    <property type="match status" value="1"/>
</dbReference>
<dbReference type="InterPro" id="IPR014284">
    <property type="entry name" value="RNA_pol_sigma-70_dom"/>
</dbReference>
<dbReference type="Pfam" id="PF04542">
    <property type="entry name" value="Sigma70_r2"/>
    <property type="match status" value="1"/>
</dbReference>
<comment type="similarity">
    <text evidence="1">Belongs to the sigma-70 factor family. ECF subfamily.</text>
</comment>
<dbReference type="EMBL" id="BMNA01000008">
    <property type="protein sequence ID" value="GGM11194.1"/>
    <property type="molecule type" value="Genomic_DNA"/>
</dbReference>
<dbReference type="InterPro" id="IPR013249">
    <property type="entry name" value="RNA_pol_sigma70_r4_t2"/>
</dbReference>
<comment type="caution">
    <text evidence="9">The sequence shown here is derived from an EMBL/GenBank/DDBJ whole genome shotgun (WGS) entry which is preliminary data.</text>
</comment>
<evidence type="ECO:0000256" key="2">
    <source>
        <dbReference type="ARBA" id="ARBA00011344"/>
    </source>
</evidence>
<dbReference type="GO" id="GO:0006352">
    <property type="term" value="P:DNA-templated transcription initiation"/>
    <property type="evidence" value="ECO:0007669"/>
    <property type="project" value="InterPro"/>
</dbReference>
<comment type="subunit">
    <text evidence="2">Interacts transiently with the RNA polymerase catalytic core formed by RpoA, RpoB, RpoC and RpoZ (2 alpha, 1 beta, 1 beta' and 1 omega subunit) to form the RNA polymerase holoenzyme that can initiate transcription.</text>
</comment>
<evidence type="ECO:0000256" key="3">
    <source>
        <dbReference type="ARBA" id="ARBA00023015"/>
    </source>
</evidence>